<dbReference type="CDD" id="cd15840">
    <property type="entry name" value="SNARE_Qa"/>
    <property type="match status" value="1"/>
</dbReference>
<sequence length="272" mass="28887">MVTDQSSFQISLSLPLCQAVRELGLLSSPASRPSVDQANSELKALQFRAVTDYNRLRDGVARLGSDADTVRARQQLSSFSQSFRDLAVEFKQKVASHPARDAASTQKLIRDFQTLLKGSEKLMSIAREREAASLPVAAAPPRGAQRDRAAAGASPAAATAAQEQKQALLATENALVFNEALIEERDAAVRAIGGQIGEVHQIFQDLAVLVSDQGAALDDIEANISRAAAHTGEANVQLVQAERSQRAARGSWCVLLAAAAAILLVLILIIAA</sequence>
<dbReference type="PROSITE" id="PS00914">
    <property type="entry name" value="SYNTAXIN"/>
    <property type="match status" value="1"/>
</dbReference>
<dbReference type="Pfam" id="PF14523">
    <property type="entry name" value="Syntaxin_2"/>
    <property type="match status" value="1"/>
</dbReference>
<keyword evidence="2" id="KW-0813">Transport</keyword>
<dbReference type="GO" id="GO:0005484">
    <property type="term" value="F:SNAP receptor activity"/>
    <property type="evidence" value="ECO:0007669"/>
    <property type="project" value="InterPro"/>
</dbReference>
<keyword evidence="2" id="KW-0653">Protein transport</keyword>
<dbReference type="SMART" id="SM00397">
    <property type="entry name" value="t_SNARE"/>
    <property type="match status" value="1"/>
</dbReference>
<dbReference type="InterPro" id="IPR045242">
    <property type="entry name" value="Syntaxin"/>
</dbReference>
<reference evidence="6" key="1">
    <citation type="submission" date="2015-08" db="EMBL/GenBank/DDBJ databases">
        <authorList>
            <person name="Babu N.S."/>
            <person name="Beckwith C.J."/>
            <person name="Beseler K.G."/>
            <person name="Brison A."/>
            <person name="Carone J.V."/>
            <person name="Caskin T.P."/>
            <person name="Diamond M."/>
            <person name="Durham M.E."/>
            <person name="Foxe J.M."/>
            <person name="Go M."/>
            <person name="Henderson B.A."/>
            <person name="Jones I.B."/>
            <person name="McGettigan J.A."/>
            <person name="Micheletti S.J."/>
            <person name="Nasrallah M.E."/>
            <person name="Ortiz D."/>
            <person name="Piller C.R."/>
            <person name="Privatt S.R."/>
            <person name="Schneider S.L."/>
            <person name="Sharp S."/>
            <person name="Smith T.C."/>
            <person name="Stanton J.D."/>
            <person name="Ullery H.E."/>
            <person name="Wilson R.J."/>
            <person name="Serrano M.G."/>
            <person name="Buck G."/>
            <person name="Lee V."/>
            <person name="Wang Y."/>
            <person name="Carvalho R."/>
            <person name="Voegtly L."/>
            <person name="Shi R."/>
            <person name="Duckworth R."/>
            <person name="Johnson A."/>
            <person name="Loviza R."/>
            <person name="Walstead R."/>
            <person name="Shah Z."/>
            <person name="Kiflezghi M."/>
            <person name="Wade K."/>
            <person name="Ball S.L."/>
            <person name="Bradley K.W."/>
            <person name="Asai D.J."/>
            <person name="Bowman C.A."/>
            <person name="Russell D.A."/>
            <person name="Pope W.H."/>
            <person name="Jacobs-Sera D."/>
            <person name="Hendrix R.W."/>
            <person name="Hatfull G.F."/>
        </authorList>
    </citation>
    <scope>NUCLEOTIDE SEQUENCE</scope>
</reference>
<gene>
    <name evidence="6" type="ORF">g.2995</name>
</gene>
<dbReference type="InterPro" id="IPR006012">
    <property type="entry name" value="Syntaxin/epimorphin_CS"/>
</dbReference>
<keyword evidence="4" id="KW-0812">Transmembrane</keyword>
<dbReference type="GO" id="GO:0048278">
    <property type="term" value="P:vesicle docking"/>
    <property type="evidence" value="ECO:0007669"/>
    <property type="project" value="TreeGrafter"/>
</dbReference>
<dbReference type="GO" id="GO:0006886">
    <property type="term" value="P:intracellular protein transport"/>
    <property type="evidence" value="ECO:0007669"/>
    <property type="project" value="InterPro"/>
</dbReference>
<dbReference type="InterPro" id="IPR000727">
    <property type="entry name" value="T_SNARE_dom"/>
</dbReference>
<keyword evidence="4" id="KW-0472">Membrane</keyword>
<evidence type="ECO:0000259" key="5">
    <source>
        <dbReference type="PROSITE" id="PS50192"/>
    </source>
</evidence>
<evidence type="ECO:0000256" key="1">
    <source>
        <dbReference type="ARBA" id="ARBA00009063"/>
    </source>
</evidence>
<comment type="similarity">
    <text evidence="1">Belongs to the syntaxin family.</text>
</comment>
<dbReference type="PROSITE" id="PS50192">
    <property type="entry name" value="T_SNARE"/>
    <property type="match status" value="1"/>
</dbReference>
<dbReference type="SUPFAM" id="SSF47661">
    <property type="entry name" value="t-snare proteins"/>
    <property type="match status" value="1"/>
</dbReference>
<dbReference type="GO" id="GO:0012505">
    <property type="term" value="C:endomembrane system"/>
    <property type="evidence" value="ECO:0007669"/>
    <property type="project" value="TreeGrafter"/>
</dbReference>
<organism evidence="6">
    <name type="scientific">Auxenochlorella protothecoides</name>
    <name type="common">Green microalga</name>
    <name type="synonym">Chlorella protothecoides</name>
    <dbReference type="NCBI Taxonomy" id="3075"/>
    <lineage>
        <taxon>Eukaryota</taxon>
        <taxon>Viridiplantae</taxon>
        <taxon>Chlorophyta</taxon>
        <taxon>core chlorophytes</taxon>
        <taxon>Trebouxiophyceae</taxon>
        <taxon>Chlorellales</taxon>
        <taxon>Chlorellaceae</taxon>
        <taxon>Auxenochlorella</taxon>
    </lineage>
</organism>
<dbReference type="GO" id="GO:0006906">
    <property type="term" value="P:vesicle fusion"/>
    <property type="evidence" value="ECO:0007669"/>
    <property type="project" value="TreeGrafter"/>
</dbReference>
<dbReference type="GO" id="GO:0000149">
    <property type="term" value="F:SNARE binding"/>
    <property type="evidence" value="ECO:0007669"/>
    <property type="project" value="TreeGrafter"/>
</dbReference>
<dbReference type="Gene3D" id="1.20.5.110">
    <property type="match status" value="1"/>
</dbReference>
<evidence type="ECO:0000256" key="3">
    <source>
        <dbReference type="SAM" id="MobiDB-lite"/>
    </source>
</evidence>
<evidence type="ECO:0000313" key="6">
    <source>
        <dbReference type="EMBL" id="JAT75675.1"/>
    </source>
</evidence>
<protein>
    <recommendedName>
        <fullName evidence="5">t-SNARE coiled-coil homology domain-containing protein</fullName>
    </recommendedName>
</protein>
<dbReference type="GO" id="GO:0031201">
    <property type="term" value="C:SNARE complex"/>
    <property type="evidence" value="ECO:0007669"/>
    <property type="project" value="TreeGrafter"/>
</dbReference>
<dbReference type="Gene3D" id="1.20.58.70">
    <property type="match status" value="1"/>
</dbReference>
<dbReference type="AlphaFoldDB" id="A0A1D2A9Q8"/>
<accession>A0A1D2A9Q8</accession>
<feature type="domain" description="T-SNARE coiled-coil homology" evidence="5">
    <location>
        <begin position="179"/>
        <end position="241"/>
    </location>
</feature>
<dbReference type="PANTHER" id="PTHR19957">
    <property type="entry name" value="SYNTAXIN"/>
    <property type="match status" value="1"/>
</dbReference>
<dbReference type="Pfam" id="PF05739">
    <property type="entry name" value="SNARE"/>
    <property type="match status" value="1"/>
</dbReference>
<keyword evidence="4" id="KW-1133">Transmembrane helix</keyword>
<evidence type="ECO:0000256" key="2">
    <source>
        <dbReference type="ARBA" id="ARBA00022927"/>
    </source>
</evidence>
<feature type="region of interest" description="Disordered" evidence="3">
    <location>
        <begin position="134"/>
        <end position="157"/>
    </location>
</feature>
<proteinExistence type="inferred from homology"/>
<feature type="transmembrane region" description="Helical" evidence="4">
    <location>
        <begin position="252"/>
        <end position="271"/>
    </location>
</feature>
<dbReference type="PANTHER" id="PTHR19957:SF38">
    <property type="entry name" value="LD27581P"/>
    <property type="match status" value="1"/>
</dbReference>
<name>A0A1D2A9Q8_AUXPR</name>
<dbReference type="EMBL" id="GDKF01002947">
    <property type="protein sequence ID" value="JAT75675.1"/>
    <property type="molecule type" value="Transcribed_RNA"/>
</dbReference>
<dbReference type="InterPro" id="IPR006011">
    <property type="entry name" value="Syntaxin_N"/>
</dbReference>
<evidence type="ECO:0000256" key="4">
    <source>
        <dbReference type="SAM" id="Phobius"/>
    </source>
</evidence>
<dbReference type="InterPro" id="IPR010989">
    <property type="entry name" value="SNARE"/>
</dbReference>